<sequence length="22" mass="2482">MSSFGKLIHCLFQVMNLSLISL</sequence>
<evidence type="ECO:0000313" key="1">
    <source>
        <dbReference type="EMBL" id="JAD39720.1"/>
    </source>
</evidence>
<name>A0A0A8ZSI0_ARUDO</name>
<dbReference type="EMBL" id="GBRH01258175">
    <property type="protein sequence ID" value="JAD39720.1"/>
    <property type="molecule type" value="Transcribed_RNA"/>
</dbReference>
<reference evidence="1" key="1">
    <citation type="submission" date="2014-09" db="EMBL/GenBank/DDBJ databases">
        <authorList>
            <person name="Magalhaes I.L.F."/>
            <person name="Oliveira U."/>
            <person name="Santos F.R."/>
            <person name="Vidigal T.H.D.A."/>
            <person name="Brescovit A.D."/>
            <person name="Santos A.J."/>
        </authorList>
    </citation>
    <scope>NUCLEOTIDE SEQUENCE</scope>
    <source>
        <tissue evidence="1">Shoot tissue taken approximately 20 cm above the soil surface</tissue>
    </source>
</reference>
<proteinExistence type="predicted"/>
<protein>
    <submittedName>
        <fullName evidence="1">Uncharacterized protein</fullName>
    </submittedName>
</protein>
<dbReference type="AlphaFoldDB" id="A0A0A8ZSI0"/>
<accession>A0A0A8ZSI0</accession>
<reference evidence="1" key="2">
    <citation type="journal article" date="2015" name="Data Brief">
        <title>Shoot transcriptome of the giant reed, Arundo donax.</title>
        <authorList>
            <person name="Barrero R.A."/>
            <person name="Guerrero F.D."/>
            <person name="Moolhuijzen P."/>
            <person name="Goolsby J.A."/>
            <person name="Tidwell J."/>
            <person name="Bellgard S.E."/>
            <person name="Bellgard M.I."/>
        </authorList>
    </citation>
    <scope>NUCLEOTIDE SEQUENCE</scope>
    <source>
        <tissue evidence="1">Shoot tissue taken approximately 20 cm above the soil surface</tissue>
    </source>
</reference>
<organism evidence="1">
    <name type="scientific">Arundo donax</name>
    <name type="common">Giant reed</name>
    <name type="synonym">Donax arundinaceus</name>
    <dbReference type="NCBI Taxonomy" id="35708"/>
    <lineage>
        <taxon>Eukaryota</taxon>
        <taxon>Viridiplantae</taxon>
        <taxon>Streptophyta</taxon>
        <taxon>Embryophyta</taxon>
        <taxon>Tracheophyta</taxon>
        <taxon>Spermatophyta</taxon>
        <taxon>Magnoliopsida</taxon>
        <taxon>Liliopsida</taxon>
        <taxon>Poales</taxon>
        <taxon>Poaceae</taxon>
        <taxon>PACMAD clade</taxon>
        <taxon>Arundinoideae</taxon>
        <taxon>Arundineae</taxon>
        <taxon>Arundo</taxon>
    </lineage>
</organism>